<keyword evidence="10" id="KW-1185">Reference proteome</keyword>
<evidence type="ECO:0000256" key="8">
    <source>
        <dbReference type="RuleBase" id="RU367062"/>
    </source>
</evidence>
<accession>A0A8H3EDQ4</accession>
<keyword evidence="4 8" id="KW-0999">Mitochondrion inner membrane</keyword>
<dbReference type="Gene3D" id="3.30.460.10">
    <property type="entry name" value="Beta Polymerase, domain 2"/>
    <property type="match status" value="1"/>
</dbReference>
<keyword evidence="6 8" id="KW-0496">Mitochondrion</keyword>
<evidence type="ECO:0000256" key="6">
    <source>
        <dbReference type="ARBA" id="ARBA00023128"/>
    </source>
</evidence>
<organism evidence="9 10">
    <name type="scientific">Gomphillus americanus</name>
    <dbReference type="NCBI Taxonomy" id="1940652"/>
    <lineage>
        <taxon>Eukaryota</taxon>
        <taxon>Fungi</taxon>
        <taxon>Dikarya</taxon>
        <taxon>Ascomycota</taxon>
        <taxon>Pezizomycotina</taxon>
        <taxon>Lecanoromycetes</taxon>
        <taxon>OSLEUM clade</taxon>
        <taxon>Ostropomycetidae</taxon>
        <taxon>Ostropales</taxon>
        <taxon>Graphidaceae</taxon>
        <taxon>Gomphilloideae</taxon>
        <taxon>Gomphillus</taxon>
    </lineage>
</organism>
<gene>
    <name evidence="9" type="ORF">GOMPHAMPRED_000528</name>
</gene>
<evidence type="ECO:0000256" key="2">
    <source>
        <dbReference type="ARBA" id="ARBA00004443"/>
    </source>
</evidence>
<dbReference type="GO" id="GO:0005743">
    <property type="term" value="C:mitochondrial inner membrane"/>
    <property type="evidence" value="ECO:0007669"/>
    <property type="project" value="UniProtKB-SubCell"/>
</dbReference>
<dbReference type="Proteomes" id="UP000664169">
    <property type="component" value="Unassembled WGS sequence"/>
</dbReference>
<dbReference type="SUPFAM" id="SSF81301">
    <property type="entry name" value="Nucleotidyltransferase"/>
    <property type="match status" value="1"/>
</dbReference>
<protein>
    <recommendedName>
        <fullName evidence="8">ATPase synthesis protein 25</fullName>
    </recommendedName>
</protein>
<dbReference type="InterPro" id="IPR040152">
    <property type="entry name" value="Atp25"/>
</dbReference>
<sequence length="326" mass="36762">MLGGFVSLAGLSLERSPRQIQPLLRCTLPSRYHYTEAQRASTFEPSDQGKEIVGTVSEIETTSSTEPRKDHNAQDIEQEVIENLEEEEAIAEQQDTVSEDVPWYLQENEEIVPEVSLAERQRLPDIPEDAPGRVKEVLERLSLDIGLDHLQLIDLRSLDPPPAIGAGVMMVVGTARSEKHLHVSADRFTRWLRSAYKLNPRADGLLSRNELKIRLKRRAKKAKLLGSVGASPKVDEDDGTRVGWVCVDAGLLEPSLAEEKSLDDLGVIGFGTVTDGTKLIVQMMTEDKRREVDLETLWEKAFDRQRKRLARLEEETEFEDVDQESR</sequence>
<evidence type="ECO:0000256" key="1">
    <source>
        <dbReference type="ARBA" id="ARBA00003470"/>
    </source>
</evidence>
<dbReference type="AlphaFoldDB" id="A0A8H3EDQ4"/>
<comment type="subcellular location">
    <subcellularLocation>
        <location evidence="2 8">Mitochondrion inner membrane</location>
        <topology evidence="2 8">Peripheral membrane protein</topology>
        <orientation evidence="2 8">Matrix side</orientation>
    </subcellularLocation>
</comment>
<comment type="function">
    <text evidence="8">Mitochondrial mRNA stabilization factor.</text>
</comment>
<evidence type="ECO:0000256" key="4">
    <source>
        <dbReference type="ARBA" id="ARBA00022792"/>
    </source>
</evidence>
<evidence type="ECO:0000256" key="7">
    <source>
        <dbReference type="ARBA" id="ARBA00023136"/>
    </source>
</evidence>
<dbReference type="PANTHER" id="PTHR28087">
    <property type="entry name" value="ATPASE SYNTHESIS PROTEIN 25, MITOCHONDRIAL"/>
    <property type="match status" value="1"/>
</dbReference>
<dbReference type="FunFam" id="3.30.460.10:FF:000044">
    <property type="entry name" value="ATPase synthesis protein 25, mitochondrial"/>
    <property type="match status" value="1"/>
</dbReference>
<evidence type="ECO:0000313" key="10">
    <source>
        <dbReference type="Proteomes" id="UP000664169"/>
    </source>
</evidence>
<keyword evidence="5 8" id="KW-0809">Transit peptide</keyword>
<evidence type="ECO:0000313" key="9">
    <source>
        <dbReference type="EMBL" id="CAF9903750.1"/>
    </source>
</evidence>
<dbReference type="GO" id="GO:0140053">
    <property type="term" value="P:mitochondrial gene expression"/>
    <property type="evidence" value="ECO:0007669"/>
    <property type="project" value="UniProtKB-UniRule"/>
</dbReference>
<proteinExistence type="inferred from homology"/>
<reference evidence="9" key="1">
    <citation type="submission" date="2021-03" db="EMBL/GenBank/DDBJ databases">
        <authorList>
            <person name="Tagirdzhanova G."/>
        </authorList>
    </citation>
    <scope>NUCLEOTIDE SEQUENCE</scope>
</reference>
<dbReference type="InterPro" id="IPR043519">
    <property type="entry name" value="NT_sf"/>
</dbReference>
<dbReference type="OrthoDB" id="107372at2759"/>
<comment type="similarity">
    <text evidence="3 8">Belongs to the ATP25 family.</text>
</comment>
<evidence type="ECO:0000256" key="5">
    <source>
        <dbReference type="ARBA" id="ARBA00022946"/>
    </source>
</evidence>
<evidence type="ECO:0000256" key="3">
    <source>
        <dbReference type="ARBA" id="ARBA00010787"/>
    </source>
</evidence>
<keyword evidence="7 8" id="KW-0472">Membrane</keyword>
<dbReference type="GO" id="GO:0048255">
    <property type="term" value="P:mRNA stabilization"/>
    <property type="evidence" value="ECO:0007669"/>
    <property type="project" value="TreeGrafter"/>
</dbReference>
<dbReference type="PANTHER" id="PTHR28087:SF1">
    <property type="entry name" value="ATPASE SYNTHESIS PROTEIN 25, MITOCHONDRIAL"/>
    <property type="match status" value="1"/>
</dbReference>
<name>A0A8H3EDQ4_9LECA</name>
<dbReference type="EMBL" id="CAJPDQ010000001">
    <property type="protein sequence ID" value="CAF9903750.1"/>
    <property type="molecule type" value="Genomic_DNA"/>
</dbReference>
<comment type="caution">
    <text evidence="9">The sequence shown here is derived from an EMBL/GenBank/DDBJ whole genome shotgun (WGS) entry which is preliminary data.</text>
</comment>
<comment type="function">
    <text evidence="1">Probable mitochondrial mRNA stabilization factor.</text>
</comment>